<protein>
    <recommendedName>
        <fullName evidence="5">LanC-like protein GCL1</fullName>
    </recommendedName>
</protein>
<dbReference type="PANTHER" id="PTHR12736">
    <property type="entry name" value="LANC-LIKE PROTEIN"/>
    <property type="match status" value="1"/>
</dbReference>
<dbReference type="GO" id="GO:0005886">
    <property type="term" value="C:plasma membrane"/>
    <property type="evidence" value="ECO:0007669"/>
    <property type="project" value="TreeGrafter"/>
</dbReference>
<feature type="binding site" evidence="2">
    <location>
        <position position="346"/>
    </location>
    <ligand>
        <name>Zn(2+)</name>
        <dbReference type="ChEBI" id="CHEBI:29105"/>
    </ligand>
</feature>
<dbReference type="PANTHER" id="PTHR12736:SF25">
    <property type="entry name" value="LANC-LIKE PROTEIN GCL1"/>
    <property type="match status" value="1"/>
</dbReference>
<dbReference type="GO" id="GO:0031179">
    <property type="term" value="P:peptide modification"/>
    <property type="evidence" value="ECO:0007669"/>
    <property type="project" value="InterPro"/>
</dbReference>
<dbReference type="GO" id="GO:0005975">
    <property type="term" value="P:carbohydrate metabolic process"/>
    <property type="evidence" value="ECO:0007669"/>
    <property type="project" value="InterPro"/>
</dbReference>
<keyword evidence="2" id="KW-0862">Zinc</keyword>
<organism evidence="3 4">
    <name type="scientific">Taxus chinensis</name>
    <name type="common">Chinese yew</name>
    <name type="synonym">Taxus wallichiana var. chinensis</name>
    <dbReference type="NCBI Taxonomy" id="29808"/>
    <lineage>
        <taxon>Eukaryota</taxon>
        <taxon>Viridiplantae</taxon>
        <taxon>Streptophyta</taxon>
        <taxon>Embryophyta</taxon>
        <taxon>Tracheophyta</taxon>
        <taxon>Spermatophyta</taxon>
        <taxon>Pinopsida</taxon>
        <taxon>Pinidae</taxon>
        <taxon>Conifers II</taxon>
        <taxon>Cupressales</taxon>
        <taxon>Taxaceae</taxon>
        <taxon>Taxus</taxon>
    </lineage>
</organism>
<dbReference type="PRINTS" id="PR01950">
    <property type="entry name" value="LANCSUPER"/>
</dbReference>
<sequence>MVNMAELYFTHNLVDKVVAEGSDKEPDCEEKENNLGVPFTEIVYPTQSAFLQAALNLKAEVVQETWTQWGFQCRDPTMYTGLSGTAFVCFKSYKMTGNMEDLALCSELIDTCAAVARNLRQHVTFLCGKAGVYALGAVVAKYKSDKQRSDFFLNLFWEIAQEKALSVGPEEGGLGMPYELLYGRAGFLWSALFINKHLGEETIPWSVLGQIVDAVIAGGRAGSSHTLCPLMYQWHGTRYWGAAHGLAGIMHVLLHFKLNKEDAADVKGTLRYMIKNRCLPSGNYPSSEGNSRDKLVQWCHGAPGVAMTLCKAAQVFPSDPDFHQAAVEAGELVWKKGLVRKVGLCHGISGNTYTFLALYRLTKDKLYLHRAKAFAGFLYGNGRSLISSGQMHGGDHPYSLFEGLGGTACLWFDMANPDDARFPGFEL</sequence>
<evidence type="ECO:0000256" key="1">
    <source>
        <dbReference type="ARBA" id="ARBA00007179"/>
    </source>
</evidence>
<dbReference type="PRINTS" id="PR01951">
    <property type="entry name" value="LANCEUKARYTE"/>
</dbReference>
<evidence type="ECO:0000313" key="3">
    <source>
        <dbReference type="EMBL" id="KAH9292682.1"/>
    </source>
</evidence>
<keyword evidence="2" id="KW-0479">Metal-binding</keyword>
<comment type="caution">
    <text evidence="3">The sequence shown here is derived from an EMBL/GenBank/DDBJ whole genome shotgun (WGS) entry which is preliminary data.</text>
</comment>
<dbReference type="InterPro" id="IPR012341">
    <property type="entry name" value="6hp_glycosidase-like_sf"/>
</dbReference>
<dbReference type="SUPFAM" id="SSF158745">
    <property type="entry name" value="LanC-like"/>
    <property type="match status" value="1"/>
</dbReference>
<name>A0AA38C3K3_TAXCH</name>
<evidence type="ECO:0000256" key="2">
    <source>
        <dbReference type="PIRSR" id="PIRSR607822-1"/>
    </source>
</evidence>
<dbReference type="Proteomes" id="UP000824469">
    <property type="component" value="Unassembled WGS sequence"/>
</dbReference>
<dbReference type="OMA" id="PCVDDNR"/>
<dbReference type="AlphaFoldDB" id="A0AA38C3K3"/>
<dbReference type="GO" id="GO:0046872">
    <property type="term" value="F:metal ion binding"/>
    <property type="evidence" value="ECO:0007669"/>
    <property type="project" value="UniProtKB-KW"/>
</dbReference>
<reference evidence="3 4" key="1">
    <citation type="journal article" date="2021" name="Nat. Plants">
        <title>The Taxus genome provides insights into paclitaxel biosynthesis.</title>
        <authorList>
            <person name="Xiong X."/>
            <person name="Gou J."/>
            <person name="Liao Q."/>
            <person name="Li Y."/>
            <person name="Zhou Q."/>
            <person name="Bi G."/>
            <person name="Li C."/>
            <person name="Du R."/>
            <person name="Wang X."/>
            <person name="Sun T."/>
            <person name="Guo L."/>
            <person name="Liang H."/>
            <person name="Lu P."/>
            <person name="Wu Y."/>
            <person name="Zhang Z."/>
            <person name="Ro D.K."/>
            <person name="Shang Y."/>
            <person name="Huang S."/>
            <person name="Yan J."/>
        </authorList>
    </citation>
    <scope>NUCLEOTIDE SEQUENCE [LARGE SCALE GENOMIC DNA]</scope>
    <source>
        <strain evidence="3">Ta-2019</strain>
    </source>
</reference>
<accession>A0AA38C3K3</accession>
<dbReference type="Gene3D" id="1.50.10.10">
    <property type="match status" value="1"/>
</dbReference>
<dbReference type="SMART" id="SM01260">
    <property type="entry name" value="LANC_like"/>
    <property type="match status" value="1"/>
</dbReference>
<feature type="binding site" evidence="2">
    <location>
        <position position="345"/>
    </location>
    <ligand>
        <name>Zn(2+)</name>
        <dbReference type="ChEBI" id="CHEBI:29105"/>
    </ligand>
</feature>
<dbReference type="Pfam" id="PF05147">
    <property type="entry name" value="LANC_like"/>
    <property type="match status" value="1"/>
</dbReference>
<proteinExistence type="inferred from homology"/>
<dbReference type="CDD" id="cd04794">
    <property type="entry name" value="euk_LANCL"/>
    <property type="match status" value="1"/>
</dbReference>
<comment type="similarity">
    <text evidence="1">Belongs to the LanC-like protein family.</text>
</comment>
<dbReference type="EMBL" id="JAHRHJ020002575">
    <property type="protein sequence ID" value="KAH9292682.1"/>
    <property type="molecule type" value="Genomic_DNA"/>
</dbReference>
<dbReference type="InterPro" id="IPR020464">
    <property type="entry name" value="LanC-like_prot_euk"/>
</dbReference>
<evidence type="ECO:0000313" key="4">
    <source>
        <dbReference type="Proteomes" id="UP000824469"/>
    </source>
</evidence>
<keyword evidence="4" id="KW-1185">Reference proteome</keyword>
<gene>
    <name evidence="3" type="ORF">KI387_042132</name>
</gene>
<feature type="binding site" evidence="2">
    <location>
        <position position="299"/>
    </location>
    <ligand>
        <name>Zn(2+)</name>
        <dbReference type="ChEBI" id="CHEBI:29105"/>
    </ligand>
</feature>
<evidence type="ECO:0008006" key="5">
    <source>
        <dbReference type="Google" id="ProtNLM"/>
    </source>
</evidence>
<dbReference type="InterPro" id="IPR007822">
    <property type="entry name" value="LANC-like"/>
</dbReference>